<keyword evidence="3" id="KW-1185">Reference proteome</keyword>
<sequence length="140" mass="15939">MTAWAAILKVDQWGLRLSEGVSASELARTERALGIGLPPHLREFLAFANGFEDLRGQWRPAWSCKVIVSDNLRAWQMEMLPRTLIGFGDDGASTCFCVHTDLENLEVVRWSWIAQEAEETFTDMPTFWQRWYADSPGSTD</sequence>
<protein>
    <submittedName>
        <fullName evidence="2">Cell wall assembly regulator SMI1</fullName>
    </submittedName>
</protein>
<dbReference type="Gene3D" id="3.40.1580.10">
    <property type="entry name" value="SMI1/KNR4-like"/>
    <property type="match status" value="1"/>
</dbReference>
<dbReference type="RefSeq" id="WP_306994146.1">
    <property type="nucleotide sequence ID" value="NZ_JAUSUT010000001.1"/>
</dbReference>
<comment type="caution">
    <text evidence="2">The sequence shown here is derived from an EMBL/GenBank/DDBJ whole genome shotgun (WGS) entry which is preliminary data.</text>
</comment>
<feature type="domain" description="Knr4/Smi1-like" evidence="1">
    <location>
        <begin position="20"/>
        <end position="134"/>
    </location>
</feature>
<dbReference type="Proteomes" id="UP001229651">
    <property type="component" value="Unassembled WGS sequence"/>
</dbReference>
<reference evidence="2 3" key="1">
    <citation type="submission" date="2023-07" db="EMBL/GenBank/DDBJ databases">
        <title>Sequencing the genomes of 1000 actinobacteria strains.</title>
        <authorList>
            <person name="Klenk H.-P."/>
        </authorList>
    </citation>
    <scope>NUCLEOTIDE SEQUENCE [LARGE SCALE GENOMIC DNA]</scope>
    <source>
        <strain evidence="2 3">DSM 45805</strain>
    </source>
</reference>
<dbReference type="EMBL" id="JAUSUT010000001">
    <property type="protein sequence ID" value="MDQ0380292.1"/>
    <property type="molecule type" value="Genomic_DNA"/>
</dbReference>
<evidence type="ECO:0000313" key="2">
    <source>
        <dbReference type="EMBL" id="MDQ0380292.1"/>
    </source>
</evidence>
<dbReference type="Pfam" id="PF09346">
    <property type="entry name" value="SMI1_KNR4"/>
    <property type="match status" value="1"/>
</dbReference>
<accession>A0ABU0EYB5</accession>
<proteinExistence type="predicted"/>
<gene>
    <name evidence="2" type="ORF">FB470_004286</name>
</gene>
<dbReference type="SMART" id="SM00860">
    <property type="entry name" value="SMI1_KNR4"/>
    <property type="match status" value="1"/>
</dbReference>
<name>A0ABU0EYB5_9PSEU</name>
<evidence type="ECO:0000259" key="1">
    <source>
        <dbReference type="SMART" id="SM00860"/>
    </source>
</evidence>
<organism evidence="2 3">
    <name type="scientific">Amycolatopsis thermophila</name>
    <dbReference type="NCBI Taxonomy" id="206084"/>
    <lineage>
        <taxon>Bacteria</taxon>
        <taxon>Bacillati</taxon>
        <taxon>Actinomycetota</taxon>
        <taxon>Actinomycetes</taxon>
        <taxon>Pseudonocardiales</taxon>
        <taxon>Pseudonocardiaceae</taxon>
        <taxon>Amycolatopsis</taxon>
    </lineage>
</organism>
<dbReference type="InterPro" id="IPR037883">
    <property type="entry name" value="Knr4/Smi1-like_sf"/>
</dbReference>
<dbReference type="InterPro" id="IPR018958">
    <property type="entry name" value="Knr4/Smi1-like_dom"/>
</dbReference>
<dbReference type="SUPFAM" id="SSF160631">
    <property type="entry name" value="SMI1/KNR4-like"/>
    <property type="match status" value="1"/>
</dbReference>
<evidence type="ECO:0000313" key="3">
    <source>
        <dbReference type="Proteomes" id="UP001229651"/>
    </source>
</evidence>